<reference evidence="1 2" key="1">
    <citation type="submission" date="2020-03" db="EMBL/GenBank/DDBJ databases">
        <title>Cyclobacterium plantarum sp. nov., a marine bacterium isolated from a coastal-marine wetland.</title>
        <authorList>
            <person name="Sanchez-Porro C."/>
            <person name="Ventosa A."/>
            <person name="Amoozegar M."/>
        </authorList>
    </citation>
    <scope>NUCLEOTIDE SEQUENCE [LARGE SCALE GENOMIC DNA]</scope>
    <source>
        <strain evidence="1 2">GBPx2</strain>
    </source>
</reference>
<gene>
    <name evidence="1" type="ORF">G9Q97_19585</name>
</gene>
<evidence type="ECO:0000313" key="1">
    <source>
        <dbReference type="EMBL" id="NHE59015.1"/>
    </source>
</evidence>
<proteinExistence type="predicted"/>
<keyword evidence="2" id="KW-1185">Reference proteome</keyword>
<accession>A0ABX0HG64</accession>
<protein>
    <submittedName>
        <fullName evidence="1">DUF4221 family protein</fullName>
    </submittedName>
</protein>
<dbReference type="Pfam" id="PF13970">
    <property type="entry name" value="DUF4221"/>
    <property type="match status" value="1"/>
</dbReference>
<dbReference type="EMBL" id="JAANYN010000010">
    <property type="protein sequence ID" value="NHE59015.1"/>
    <property type="molecule type" value="Genomic_DNA"/>
</dbReference>
<organism evidence="1 2">
    <name type="scientific">Cyclobacterium plantarum</name>
    <dbReference type="NCBI Taxonomy" id="2716263"/>
    <lineage>
        <taxon>Bacteria</taxon>
        <taxon>Pseudomonadati</taxon>
        <taxon>Bacteroidota</taxon>
        <taxon>Cytophagia</taxon>
        <taxon>Cytophagales</taxon>
        <taxon>Cyclobacteriaceae</taxon>
        <taxon>Cyclobacterium</taxon>
    </lineage>
</organism>
<name>A0ABX0HG64_9BACT</name>
<comment type="caution">
    <text evidence="1">The sequence shown here is derived from an EMBL/GenBank/DDBJ whole genome shotgun (WGS) entry which is preliminary data.</text>
</comment>
<evidence type="ECO:0000313" key="2">
    <source>
        <dbReference type="Proteomes" id="UP000649799"/>
    </source>
</evidence>
<sequence>MANSKLTELDLPAFDKLEEYNVVHVNGGGLGSQVLVKAGGEKIIISNNAFNELYVYLPESDSLILKTYESRLTPDQKTPYYPKQVDSDEALYRIYAKGLAEITFEPLIWDKVNERFYRFSYQTDLEVEMENGRQFESVNNSNIYLTVFDKNLEMLAESGIPELSKVSDTYFVKDGAIWIFENMEDELGFVRLRIDL</sequence>
<dbReference type="Proteomes" id="UP000649799">
    <property type="component" value="Unassembled WGS sequence"/>
</dbReference>
<dbReference type="InterPro" id="IPR025316">
    <property type="entry name" value="DUF4221"/>
</dbReference>